<evidence type="ECO:0000256" key="2">
    <source>
        <dbReference type="SAM" id="SignalP"/>
    </source>
</evidence>
<sequence>MKVLNAILALSAVAVAQEIAADKGDALSEGDSAITHSNVNNGEQTTNSLISSGSKGGNKFHNLSGNTFKDTESNVGISDSNIINASETTVKGNSGDTANGSHNRIGVEEEER</sequence>
<dbReference type="AlphaFoldDB" id="A0A9W7XTG5"/>
<keyword evidence="2" id="KW-0732">Signal</keyword>
<feature type="non-terminal residue" evidence="3">
    <location>
        <position position="112"/>
    </location>
</feature>
<feature type="compositionally biased region" description="Polar residues" evidence="1">
    <location>
        <begin position="34"/>
        <end position="53"/>
    </location>
</feature>
<keyword evidence="4" id="KW-1185">Reference proteome</keyword>
<evidence type="ECO:0000313" key="3">
    <source>
        <dbReference type="EMBL" id="KAJ1720464.1"/>
    </source>
</evidence>
<evidence type="ECO:0000256" key="1">
    <source>
        <dbReference type="SAM" id="MobiDB-lite"/>
    </source>
</evidence>
<evidence type="ECO:0000313" key="4">
    <source>
        <dbReference type="Proteomes" id="UP001143981"/>
    </source>
</evidence>
<name>A0A9W7XTG5_9FUNG</name>
<accession>A0A9W7XTG5</accession>
<organism evidence="3 4">
    <name type="scientific">Coemansia biformis</name>
    <dbReference type="NCBI Taxonomy" id="1286918"/>
    <lineage>
        <taxon>Eukaryota</taxon>
        <taxon>Fungi</taxon>
        <taxon>Fungi incertae sedis</taxon>
        <taxon>Zoopagomycota</taxon>
        <taxon>Kickxellomycotina</taxon>
        <taxon>Kickxellomycetes</taxon>
        <taxon>Kickxellales</taxon>
        <taxon>Kickxellaceae</taxon>
        <taxon>Coemansia</taxon>
    </lineage>
</organism>
<reference evidence="3" key="1">
    <citation type="submission" date="2022-07" db="EMBL/GenBank/DDBJ databases">
        <title>Phylogenomic reconstructions and comparative analyses of Kickxellomycotina fungi.</title>
        <authorList>
            <person name="Reynolds N.K."/>
            <person name="Stajich J.E."/>
            <person name="Barry K."/>
            <person name="Grigoriev I.V."/>
            <person name="Crous P."/>
            <person name="Smith M.E."/>
        </authorList>
    </citation>
    <scope>NUCLEOTIDE SEQUENCE</scope>
    <source>
        <strain evidence="3">BCRC 34381</strain>
    </source>
</reference>
<comment type="caution">
    <text evidence="3">The sequence shown here is derived from an EMBL/GenBank/DDBJ whole genome shotgun (WGS) entry which is preliminary data.</text>
</comment>
<protein>
    <submittedName>
        <fullName evidence="3">Uncharacterized protein</fullName>
    </submittedName>
</protein>
<dbReference type="EMBL" id="JANBOI010002667">
    <property type="protein sequence ID" value="KAJ1720464.1"/>
    <property type="molecule type" value="Genomic_DNA"/>
</dbReference>
<feature type="chain" id="PRO_5040789938" evidence="2">
    <location>
        <begin position="17"/>
        <end position="112"/>
    </location>
</feature>
<dbReference type="Proteomes" id="UP001143981">
    <property type="component" value="Unassembled WGS sequence"/>
</dbReference>
<dbReference type="OrthoDB" id="5567786at2759"/>
<feature type="region of interest" description="Disordered" evidence="1">
    <location>
        <begin position="28"/>
        <end position="112"/>
    </location>
</feature>
<gene>
    <name evidence="3" type="ORF">LPJ61_006157</name>
</gene>
<proteinExistence type="predicted"/>
<feature type="compositionally biased region" description="Polar residues" evidence="1">
    <location>
        <begin position="61"/>
        <end position="102"/>
    </location>
</feature>
<feature type="signal peptide" evidence="2">
    <location>
        <begin position="1"/>
        <end position="16"/>
    </location>
</feature>